<evidence type="ECO:0000256" key="5">
    <source>
        <dbReference type="ARBA" id="ARBA00023186"/>
    </source>
</evidence>
<accession>A0A482PV08</accession>
<reference evidence="8" key="1">
    <citation type="submission" date="2019-03" db="EMBL/GenBank/DDBJ databases">
        <title>Complete genome sequence of enteropathogenic Citrobacter rodentium strain DBS100.</title>
        <authorList>
            <person name="Popov G."/>
            <person name="Fiebig A."/>
            <person name="Shideler S."/>
            <person name="Coombes B."/>
            <person name="Savchenko A."/>
        </authorList>
    </citation>
    <scope>NUCLEOTIDE SEQUENCE</scope>
    <source>
        <strain evidence="8">DBS100</strain>
    </source>
</reference>
<evidence type="ECO:0000256" key="6">
    <source>
        <dbReference type="SAM" id="SignalP"/>
    </source>
</evidence>
<keyword evidence="5" id="KW-0143">Chaperone</keyword>
<dbReference type="Gene3D" id="2.60.40.10">
    <property type="entry name" value="Immunoglobulins"/>
    <property type="match status" value="2"/>
</dbReference>
<dbReference type="PANTHER" id="PTHR30251">
    <property type="entry name" value="PILUS ASSEMBLY CHAPERONE"/>
    <property type="match status" value="1"/>
</dbReference>
<evidence type="ECO:0000313" key="8">
    <source>
        <dbReference type="EMBL" id="QBY31942.1"/>
    </source>
</evidence>
<dbReference type="InterPro" id="IPR013783">
    <property type="entry name" value="Ig-like_fold"/>
</dbReference>
<dbReference type="PRINTS" id="PR00969">
    <property type="entry name" value="CHAPERONPILI"/>
</dbReference>
<evidence type="ECO:0000259" key="7">
    <source>
        <dbReference type="Pfam" id="PF00345"/>
    </source>
</evidence>
<feature type="chain" id="PRO_5019785954" evidence="6">
    <location>
        <begin position="27"/>
        <end position="236"/>
    </location>
</feature>
<dbReference type="GO" id="GO:0071555">
    <property type="term" value="P:cell wall organization"/>
    <property type="evidence" value="ECO:0007669"/>
    <property type="project" value="InterPro"/>
</dbReference>
<dbReference type="GO" id="GO:0030288">
    <property type="term" value="C:outer membrane-bounded periplasmic space"/>
    <property type="evidence" value="ECO:0007669"/>
    <property type="project" value="InterPro"/>
</dbReference>
<gene>
    <name evidence="8" type="ORF">E2R62_02355</name>
</gene>
<feature type="signal peptide" evidence="6">
    <location>
        <begin position="1"/>
        <end position="26"/>
    </location>
</feature>
<dbReference type="AlphaFoldDB" id="A0A482PV08"/>
<dbReference type="EMBL" id="CP038008">
    <property type="protein sequence ID" value="QBY31942.1"/>
    <property type="molecule type" value="Genomic_DNA"/>
</dbReference>
<dbReference type="NCBIfam" id="NF007392">
    <property type="entry name" value="PRK09918.1"/>
    <property type="match status" value="1"/>
</dbReference>
<sequence length="236" mass="25770">MLPLKKVLSATLIFSSIIVTPFTAHSAGMVPETSLLVIDEATHSGTINVKNTDAAPALLYTNIIDLPDDNNGLKLIVTQPVVRLEPGQTQQLRFILQNKTPLDVEHYKRVTFEGIPPKKEGKKIKVGINIRQDLPVLIRPAKLAVVTDAWKYLRWSGSGSNVTVTNPSKYVVRLAQNVVFQPSATAGRIAKTYILPGETLNVLLTKGIAGDKKAKFFPASRYGIEVPSFTADLNAE</sequence>
<dbReference type="PANTHER" id="PTHR30251:SF3">
    <property type="entry name" value="FIMBRIAL CHAPARONE PROTEIN"/>
    <property type="match status" value="1"/>
</dbReference>
<feature type="domain" description="Pili assembly chaperone N-terminal" evidence="7">
    <location>
        <begin position="28"/>
        <end position="143"/>
    </location>
</feature>
<keyword evidence="4" id="KW-0574">Periplasm</keyword>
<dbReference type="InterPro" id="IPR050643">
    <property type="entry name" value="Periplasmic_pilus_chap"/>
</dbReference>
<comment type="subcellular location">
    <subcellularLocation>
        <location evidence="1">Periplasm</location>
    </subcellularLocation>
</comment>
<dbReference type="InterPro" id="IPR008962">
    <property type="entry name" value="PapD-like_sf"/>
</dbReference>
<dbReference type="InterPro" id="IPR001829">
    <property type="entry name" value="Pili_assmbl_chaperone_bac"/>
</dbReference>
<evidence type="ECO:0000256" key="1">
    <source>
        <dbReference type="ARBA" id="ARBA00004418"/>
    </source>
</evidence>
<dbReference type="OMA" id="LPHAWIL"/>
<keyword evidence="3 6" id="KW-0732">Signal</keyword>
<dbReference type="InterPro" id="IPR016147">
    <property type="entry name" value="Pili_assmbl_chaperone_N"/>
</dbReference>
<dbReference type="SUPFAM" id="SSF49354">
    <property type="entry name" value="PapD-like"/>
    <property type="match status" value="1"/>
</dbReference>
<dbReference type="Pfam" id="PF00345">
    <property type="entry name" value="PapD_N"/>
    <property type="match status" value="1"/>
</dbReference>
<dbReference type="SUPFAM" id="SSF49584">
    <property type="entry name" value="Periplasmic chaperone C-domain"/>
    <property type="match status" value="1"/>
</dbReference>
<evidence type="ECO:0000256" key="4">
    <source>
        <dbReference type="ARBA" id="ARBA00022764"/>
    </source>
</evidence>
<dbReference type="RefSeq" id="WP_012905461.1">
    <property type="nucleotide sequence ID" value="NZ_CAJTBI010000024.1"/>
</dbReference>
<name>A0A482PV08_CITRO</name>
<organism evidence="8">
    <name type="scientific">Citrobacter rodentium</name>
    <dbReference type="NCBI Taxonomy" id="67825"/>
    <lineage>
        <taxon>Bacteria</taxon>
        <taxon>Pseudomonadati</taxon>
        <taxon>Pseudomonadota</taxon>
        <taxon>Gammaproteobacteria</taxon>
        <taxon>Enterobacterales</taxon>
        <taxon>Enterobacteriaceae</taxon>
        <taxon>Citrobacter</taxon>
    </lineage>
</organism>
<comment type="similarity">
    <text evidence="2">Belongs to the periplasmic pilus chaperone family.</text>
</comment>
<dbReference type="InterPro" id="IPR036316">
    <property type="entry name" value="Pili_assmbl_chap_C_dom_sf"/>
</dbReference>
<evidence type="ECO:0000256" key="3">
    <source>
        <dbReference type="ARBA" id="ARBA00022729"/>
    </source>
</evidence>
<protein>
    <submittedName>
        <fullName evidence="8">Fimbrial chaperone protein</fullName>
    </submittedName>
</protein>
<evidence type="ECO:0000256" key="2">
    <source>
        <dbReference type="ARBA" id="ARBA00007399"/>
    </source>
</evidence>
<proteinExistence type="inferred from homology"/>